<sequence>MSLDPATQAISRFIGLLDLIVEESRLRQDYLKFKAKISPETDGDFLPGISARLIIGGQPGDYDPGLSYRPVSPSMKTVEADPYYYHSPVQLSPLAVLPVTPPASTDALLTQKMTGDLLPIFADGPGSIMAVTIQTAYLADDDLLLDGLGGDFIGTAQLHAALERIDMMAEAIEGFDLPPLPVGMDWMGAVQAVLDQFDAVPIGQENVPAAIHTYRGDDAEGQVVDGKKAEEAPDWSDLLPIYLRPAPEEEDAPSKDPVGKDDEAASPGGLSATDGETIIRTKTGADGDSKTSQPGEHDFSRDFAGHDEDDGLAGNQIIAGANTAINEIGVGVQWIDASVIVVQGDVAKVQAINQVNVLVEHDSINGSPVTQESTGFNIAEILTTSSKTGESGSDDLPSDWQLFRLEASLYQVNWVKQITYATDFDRAEVTFSAQMTFLDLGENEIVNSAILNEYGYRFDVMFVSGNMIDATIISQKNVLFDSDSMTTGSGDPAMAAGLSMSDNLLYNKAAIKTVGVDSFAQMSKSFADAADDLAAGRDTHMRDLTQDQLFAGQEILRALQIDGDLVKINLFEQENIVGDADQLRLDMQRMREEFGDQVKVIAGSNALVNLASITETGVDSTIMAGGKVYDDALIHQAEWFDTDAPDGGAQMAGLTKEAIAAFLTDDLARIDPASEGIMPTESYDHGSNLDVMQGVLA</sequence>
<feature type="compositionally biased region" description="Basic and acidic residues" evidence="1">
    <location>
        <begin position="277"/>
        <end position="306"/>
    </location>
</feature>
<feature type="compositionally biased region" description="Basic and acidic residues" evidence="1">
    <location>
        <begin position="252"/>
        <end position="263"/>
    </location>
</feature>
<protein>
    <submittedName>
        <fullName evidence="2">Uncharacterized protein</fullName>
    </submittedName>
</protein>
<name>A0ABQ1VMD6_9RHOB</name>
<organism evidence="2 3">
    <name type="scientific">Paracoccus acridae</name>
    <dbReference type="NCBI Taxonomy" id="1795310"/>
    <lineage>
        <taxon>Bacteria</taxon>
        <taxon>Pseudomonadati</taxon>
        <taxon>Pseudomonadota</taxon>
        <taxon>Alphaproteobacteria</taxon>
        <taxon>Rhodobacterales</taxon>
        <taxon>Paracoccaceae</taxon>
        <taxon>Paracoccus</taxon>
    </lineage>
</organism>
<comment type="caution">
    <text evidence="2">The sequence shown here is derived from an EMBL/GenBank/DDBJ whole genome shotgun (WGS) entry which is preliminary data.</text>
</comment>
<gene>
    <name evidence="2" type="ORF">GCM10011402_37190</name>
</gene>
<evidence type="ECO:0000256" key="1">
    <source>
        <dbReference type="SAM" id="MobiDB-lite"/>
    </source>
</evidence>
<evidence type="ECO:0000313" key="2">
    <source>
        <dbReference type="EMBL" id="GGF81127.1"/>
    </source>
</evidence>
<feature type="region of interest" description="Disordered" evidence="1">
    <location>
        <begin position="247"/>
        <end position="308"/>
    </location>
</feature>
<keyword evidence="3" id="KW-1185">Reference proteome</keyword>
<dbReference type="RefSeq" id="WP_188717212.1">
    <property type="nucleotide sequence ID" value="NZ_BMIV01000033.1"/>
</dbReference>
<accession>A0ABQ1VMD6</accession>
<proteinExistence type="predicted"/>
<evidence type="ECO:0000313" key="3">
    <source>
        <dbReference type="Proteomes" id="UP000640509"/>
    </source>
</evidence>
<dbReference type="EMBL" id="BMIV01000033">
    <property type="protein sequence ID" value="GGF81127.1"/>
    <property type="molecule type" value="Genomic_DNA"/>
</dbReference>
<dbReference type="Proteomes" id="UP000640509">
    <property type="component" value="Unassembled WGS sequence"/>
</dbReference>
<reference evidence="3" key="1">
    <citation type="journal article" date="2019" name="Int. J. Syst. Evol. Microbiol.">
        <title>The Global Catalogue of Microorganisms (GCM) 10K type strain sequencing project: providing services to taxonomists for standard genome sequencing and annotation.</title>
        <authorList>
            <consortium name="The Broad Institute Genomics Platform"/>
            <consortium name="The Broad Institute Genome Sequencing Center for Infectious Disease"/>
            <person name="Wu L."/>
            <person name="Ma J."/>
        </authorList>
    </citation>
    <scope>NUCLEOTIDE SEQUENCE [LARGE SCALE GENOMIC DNA]</scope>
    <source>
        <strain evidence="3">CGMCC 1.15419</strain>
    </source>
</reference>